<evidence type="ECO:0000256" key="2">
    <source>
        <dbReference type="ARBA" id="ARBA00022692"/>
    </source>
</evidence>
<keyword evidence="4 5" id="KW-0472">Membrane</keyword>
<dbReference type="SUPFAM" id="SSF103481">
    <property type="entry name" value="Multidrug resistance efflux transporter EmrE"/>
    <property type="match status" value="2"/>
</dbReference>
<proteinExistence type="predicted"/>
<evidence type="ECO:0000256" key="1">
    <source>
        <dbReference type="ARBA" id="ARBA00004141"/>
    </source>
</evidence>
<keyword evidence="3 5" id="KW-1133">Transmembrane helix</keyword>
<sequence>MLIKKLFAFQSTVPAPLKGISLALISTALFVLSGMLVRLLSATIDTFEILLFRQIVFIIVLLPAIKKNIEVLRKPKKIKLHTLRIFSAFVSLYFGFVTVSNLPFADAQALGFLQVLFVALISRTFLSERMTPSRVLTILIGFVGVMLIVQPELDNIASPFILTGAISALGAAIAVVCVRKVATTEPKITLLAYQALFVGFITLAPAIYNWKWPTWSELNLLILVGLLSSVGQWIGVTAYKFTEANIVANVQYVSILYSLVLGFFIFAEIPNDLAIIGAIVLLSSALIPLLYTHIKATATN</sequence>
<comment type="caution">
    <text evidence="7">The sequence shown here is derived from an EMBL/GenBank/DDBJ whole genome shotgun (WGS) entry which is preliminary data.</text>
</comment>
<feature type="transmembrane region" description="Helical" evidence="5">
    <location>
        <begin position="46"/>
        <end position="65"/>
    </location>
</feature>
<evidence type="ECO:0000256" key="4">
    <source>
        <dbReference type="ARBA" id="ARBA00023136"/>
    </source>
</evidence>
<evidence type="ECO:0000256" key="5">
    <source>
        <dbReference type="SAM" id="Phobius"/>
    </source>
</evidence>
<organism evidence="7 8">
    <name type="scientific">Aliivibrio sifiae</name>
    <dbReference type="NCBI Taxonomy" id="566293"/>
    <lineage>
        <taxon>Bacteria</taxon>
        <taxon>Pseudomonadati</taxon>
        <taxon>Pseudomonadota</taxon>
        <taxon>Gammaproteobacteria</taxon>
        <taxon>Vibrionales</taxon>
        <taxon>Vibrionaceae</taxon>
        <taxon>Aliivibrio</taxon>
    </lineage>
</organism>
<reference evidence="8" key="1">
    <citation type="journal article" date="2019" name="Int. J. Syst. Evol. Microbiol.">
        <title>The Global Catalogue of Microorganisms (GCM) 10K type strain sequencing project: providing services to taxonomists for standard genome sequencing and annotation.</title>
        <authorList>
            <consortium name="The Broad Institute Genomics Platform"/>
            <consortium name="The Broad Institute Genome Sequencing Center for Infectious Disease"/>
            <person name="Wu L."/>
            <person name="Ma J."/>
        </authorList>
    </citation>
    <scope>NUCLEOTIDE SEQUENCE [LARGE SCALE GENOMIC DNA]</scope>
    <source>
        <strain evidence="8">NBRC 105001</strain>
    </source>
</reference>
<protein>
    <submittedName>
        <fullName evidence="7">DMT transporter permease</fullName>
    </submittedName>
</protein>
<keyword evidence="2 5" id="KW-0812">Transmembrane</keyword>
<feature type="transmembrane region" description="Helical" evidence="5">
    <location>
        <begin position="85"/>
        <end position="103"/>
    </location>
</feature>
<feature type="transmembrane region" description="Helical" evidence="5">
    <location>
        <begin position="109"/>
        <end position="126"/>
    </location>
</feature>
<comment type="subcellular location">
    <subcellularLocation>
        <location evidence="1">Membrane</location>
        <topology evidence="1">Multi-pass membrane protein</topology>
    </subcellularLocation>
</comment>
<gene>
    <name evidence="7" type="ORF">GCM10007855_14730</name>
</gene>
<feature type="domain" description="EamA" evidence="6">
    <location>
        <begin position="161"/>
        <end position="287"/>
    </location>
</feature>
<dbReference type="PANTHER" id="PTHR22911:SF6">
    <property type="entry name" value="SOLUTE CARRIER FAMILY 35 MEMBER G1"/>
    <property type="match status" value="1"/>
</dbReference>
<feature type="transmembrane region" description="Helical" evidence="5">
    <location>
        <begin position="20"/>
        <end position="40"/>
    </location>
</feature>
<evidence type="ECO:0000256" key="3">
    <source>
        <dbReference type="ARBA" id="ARBA00022989"/>
    </source>
</evidence>
<feature type="transmembrane region" description="Helical" evidence="5">
    <location>
        <begin position="156"/>
        <end position="178"/>
    </location>
</feature>
<dbReference type="Proteomes" id="UP001156660">
    <property type="component" value="Unassembled WGS sequence"/>
</dbReference>
<feature type="transmembrane region" description="Helical" evidence="5">
    <location>
        <begin position="220"/>
        <end position="239"/>
    </location>
</feature>
<feature type="domain" description="EamA" evidence="6">
    <location>
        <begin position="18"/>
        <end position="149"/>
    </location>
</feature>
<feature type="transmembrane region" description="Helical" evidence="5">
    <location>
        <begin position="133"/>
        <end position="150"/>
    </location>
</feature>
<accession>A0ABQ6AEI9</accession>
<feature type="transmembrane region" description="Helical" evidence="5">
    <location>
        <begin position="246"/>
        <end position="267"/>
    </location>
</feature>
<dbReference type="PANTHER" id="PTHR22911">
    <property type="entry name" value="ACYL-MALONYL CONDENSING ENZYME-RELATED"/>
    <property type="match status" value="1"/>
</dbReference>
<evidence type="ECO:0000313" key="7">
    <source>
        <dbReference type="EMBL" id="GLR74599.1"/>
    </source>
</evidence>
<feature type="transmembrane region" description="Helical" evidence="5">
    <location>
        <begin position="190"/>
        <end position="208"/>
    </location>
</feature>
<dbReference type="EMBL" id="BSOU01000003">
    <property type="protein sequence ID" value="GLR74599.1"/>
    <property type="molecule type" value="Genomic_DNA"/>
</dbReference>
<evidence type="ECO:0000313" key="8">
    <source>
        <dbReference type="Proteomes" id="UP001156660"/>
    </source>
</evidence>
<feature type="transmembrane region" description="Helical" evidence="5">
    <location>
        <begin position="273"/>
        <end position="291"/>
    </location>
</feature>
<dbReference type="Pfam" id="PF00892">
    <property type="entry name" value="EamA"/>
    <property type="match status" value="2"/>
</dbReference>
<dbReference type="InterPro" id="IPR037185">
    <property type="entry name" value="EmrE-like"/>
</dbReference>
<keyword evidence="8" id="KW-1185">Reference proteome</keyword>
<dbReference type="InterPro" id="IPR000620">
    <property type="entry name" value="EamA_dom"/>
</dbReference>
<evidence type="ECO:0000259" key="6">
    <source>
        <dbReference type="Pfam" id="PF00892"/>
    </source>
</evidence>
<name>A0ABQ6AEI9_9GAMM</name>